<gene>
    <name evidence="1" type="ORF">J8F10_14735</name>
</gene>
<protein>
    <recommendedName>
        <fullName evidence="3">CpXC domain-containing protein</fullName>
    </recommendedName>
</protein>
<evidence type="ECO:0000313" key="1">
    <source>
        <dbReference type="EMBL" id="MBP3956533.1"/>
    </source>
</evidence>
<dbReference type="RefSeq" id="WP_210654742.1">
    <property type="nucleotide sequence ID" value="NZ_JAGKQQ010000001.1"/>
</dbReference>
<evidence type="ECO:0000313" key="2">
    <source>
        <dbReference type="Proteomes" id="UP000676565"/>
    </source>
</evidence>
<organism evidence="1 2">
    <name type="scientific">Gemmata palustris</name>
    <dbReference type="NCBI Taxonomy" id="2822762"/>
    <lineage>
        <taxon>Bacteria</taxon>
        <taxon>Pseudomonadati</taxon>
        <taxon>Planctomycetota</taxon>
        <taxon>Planctomycetia</taxon>
        <taxon>Gemmatales</taxon>
        <taxon>Gemmataceae</taxon>
        <taxon>Gemmata</taxon>
    </lineage>
</organism>
<dbReference type="Proteomes" id="UP000676565">
    <property type="component" value="Unassembled WGS sequence"/>
</dbReference>
<keyword evidence="2" id="KW-1185">Reference proteome</keyword>
<dbReference type="EMBL" id="JAGKQQ010000001">
    <property type="protein sequence ID" value="MBP3956533.1"/>
    <property type="molecule type" value="Genomic_DNA"/>
</dbReference>
<name>A0ABS5BUH7_9BACT</name>
<accession>A0ABS5BUH7</accession>
<sequence length="96" mass="11003">MQRDCTRCRRPFTLTDLSREETGNLESQRKANGLEGVKFLYFHCPACEMNDIFVAILPLATEFAEDYEARREAMEKVVRDLHATDVEAVVVPLKVP</sequence>
<proteinExistence type="predicted"/>
<comment type="caution">
    <text evidence="1">The sequence shown here is derived from an EMBL/GenBank/DDBJ whole genome shotgun (WGS) entry which is preliminary data.</text>
</comment>
<reference evidence="1 2" key="1">
    <citation type="submission" date="2021-04" db="EMBL/GenBank/DDBJ databases">
        <authorList>
            <person name="Ivanova A."/>
        </authorList>
    </citation>
    <scope>NUCLEOTIDE SEQUENCE [LARGE SCALE GENOMIC DNA]</scope>
    <source>
        <strain evidence="1 2">G18</strain>
    </source>
</reference>
<evidence type="ECO:0008006" key="3">
    <source>
        <dbReference type="Google" id="ProtNLM"/>
    </source>
</evidence>